<reference evidence="11 14" key="3">
    <citation type="submission" date="2020-07" db="EMBL/GenBank/DDBJ databases">
        <title>Sequencing the genomes of 1000 actinobacteria strains.</title>
        <authorList>
            <person name="Klenk H.-P."/>
        </authorList>
    </citation>
    <scope>NUCLEOTIDE SEQUENCE [LARGE SCALE GENOMIC DNA]</scope>
    <source>
        <strain evidence="11 14">DSM 45278</strain>
    </source>
</reference>
<evidence type="ECO:0000313" key="12">
    <source>
        <dbReference type="EMBL" id="OOC52568.1"/>
    </source>
</evidence>
<feature type="transmembrane region" description="Helical" evidence="10">
    <location>
        <begin position="171"/>
        <end position="191"/>
    </location>
</feature>
<evidence type="ECO:0000256" key="5">
    <source>
        <dbReference type="ARBA" id="ARBA00022605"/>
    </source>
</evidence>
<evidence type="ECO:0000313" key="14">
    <source>
        <dbReference type="Proteomes" id="UP000584931"/>
    </source>
</evidence>
<feature type="transmembrane region" description="Helical" evidence="10">
    <location>
        <begin position="75"/>
        <end position="103"/>
    </location>
</feature>
<dbReference type="InterPro" id="IPR059112">
    <property type="entry name" value="CysZ/EI24"/>
</dbReference>
<evidence type="ECO:0000313" key="11">
    <source>
        <dbReference type="EMBL" id="NYH53648.1"/>
    </source>
</evidence>
<comment type="subcellular location">
    <subcellularLocation>
        <location evidence="1">Membrane</location>
        <topology evidence="1">Multi-pass membrane protein</topology>
    </subcellularLocation>
</comment>
<evidence type="ECO:0000256" key="10">
    <source>
        <dbReference type="SAM" id="Phobius"/>
    </source>
</evidence>
<feature type="transmembrane region" description="Helical" evidence="10">
    <location>
        <begin position="141"/>
        <end position="165"/>
    </location>
</feature>
<keyword evidence="6 10" id="KW-0812">Transmembrane</keyword>
<dbReference type="InterPro" id="IPR050480">
    <property type="entry name" value="CysZ-like"/>
</dbReference>
<dbReference type="GO" id="GO:0019344">
    <property type="term" value="P:cysteine biosynthetic process"/>
    <property type="evidence" value="ECO:0007669"/>
    <property type="project" value="TreeGrafter"/>
</dbReference>
<evidence type="ECO:0000256" key="2">
    <source>
        <dbReference type="ARBA" id="ARBA00022448"/>
    </source>
</evidence>
<evidence type="ECO:0000256" key="7">
    <source>
        <dbReference type="ARBA" id="ARBA00022989"/>
    </source>
</evidence>
<gene>
    <name evidence="11" type="ORF">HNR06_003237</name>
    <name evidence="12" type="ORF">NOSIN_00935</name>
</gene>
<protein>
    <submittedName>
        <fullName evidence="11">CysZ protein</fullName>
    </submittedName>
</protein>
<comment type="caution">
    <text evidence="12">The sequence shown here is derived from an EMBL/GenBank/DDBJ whole genome shotgun (WGS) entry which is preliminary data.</text>
</comment>
<keyword evidence="4" id="KW-0997">Cell inner membrane</keyword>
<feature type="transmembrane region" description="Helical" evidence="10">
    <location>
        <begin position="212"/>
        <end position="243"/>
    </location>
</feature>
<feature type="transmembrane region" description="Helical" evidence="10">
    <location>
        <begin position="28"/>
        <end position="55"/>
    </location>
</feature>
<evidence type="ECO:0000313" key="13">
    <source>
        <dbReference type="Proteomes" id="UP000189004"/>
    </source>
</evidence>
<evidence type="ECO:0000256" key="9">
    <source>
        <dbReference type="ARBA" id="ARBA00023136"/>
    </source>
</evidence>
<keyword evidence="3" id="KW-1003">Cell membrane</keyword>
<dbReference type="Pfam" id="PF07264">
    <property type="entry name" value="EI24"/>
    <property type="match status" value="1"/>
</dbReference>
<keyword evidence="5" id="KW-0028">Amino-acid biosynthesis</keyword>
<evidence type="ECO:0000256" key="1">
    <source>
        <dbReference type="ARBA" id="ARBA00004141"/>
    </source>
</evidence>
<dbReference type="PANTHER" id="PTHR37468:SF1">
    <property type="entry name" value="SULFATE TRANSPORTER CYSZ"/>
    <property type="match status" value="1"/>
</dbReference>
<keyword evidence="7 10" id="KW-1133">Transmembrane helix</keyword>
<keyword evidence="13" id="KW-1185">Reference proteome</keyword>
<dbReference type="EMBL" id="MCOK01000001">
    <property type="protein sequence ID" value="OOC52568.1"/>
    <property type="molecule type" value="Genomic_DNA"/>
</dbReference>
<dbReference type="GO" id="GO:0009675">
    <property type="term" value="F:high-affinity sulfate:proton symporter activity"/>
    <property type="evidence" value="ECO:0007669"/>
    <property type="project" value="TreeGrafter"/>
</dbReference>
<evidence type="ECO:0000256" key="6">
    <source>
        <dbReference type="ARBA" id="ARBA00022692"/>
    </source>
</evidence>
<dbReference type="Proteomes" id="UP000189004">
    <property type="component" value="Unassembled WGS sequence"/>
</dbReference>
<dbReference type="PANTHER" id="PTHR37468">
    <property type="entry name" value="SULFATE TRANSPORTER CYSZ"/>
    <property type="match status" value="1"/>
</dbReference>
<sequence>MANPVREFLGGVGTLLRGFTLLLRRPRLFMLAALPALITSLLFLALFVLLVVNLTDIVGWATPFADGWDPVWRGLVRGAVSVALLAGSFLLMVVAFTTVTLTLGGPIYDKVTELVEKELGNDPGELDESLMTSMWRSIRQSLAIVAMSLLVTVAVFAIGFVPLVGQVVGPVLAALLGGWLLGIELLTSAFDRRNLLTIRERRRHMKTRRARVLGYVVPTYFLLAIPFLAVLVFPAAVAGAVFLTRDLVPAAPHRPGPGGAVTGPDAPGGPGA</sequence>
<dbReference type="OrthoDB" id="3375053at2"/>
<evidence type="ECO:0000256" key="8">
    <source>
        <dbReference type="ARBA" id="ARBA00023032"/>
    </source>
</evidence>
<dbReference type="AlphaFoldDB" id="A0A1V3BVY4"/>
<organism evidence="12 13">
    <name type="scientific">Nocardiopsis sinuspersici</name>
    <dbReference type="NCBI Taxonomy" id="501010"/>
    <lineage>
        <taxon>Bacteria</taxon>
        <taxon>Bacillati</taxon>
        <taxon>Actinomycetota</taxon>
        <taxon>Actinomycetes</taxon>
        <taxon>Streptosporangiales</taxon>
        <taxon>Nocardiopsidaceae</taxon>
        <taxon>Nocardiopsis</taxon>
    </lineage>
</organism>
<dbReference type="GO" id="GO:0005886">
    <property type="term" value="C:plasma membrane"/>
    <property type="evidence" value="ECO:0007669"/>
    <property type="project" value="TreeGrafter"/>
</dbReference>
<keyword evidence="2" id="KW-0813">Transport</keyword>
<dbReference type="GO" id="GO:0000103">
    <property type="term" value="P:sulfate assimilation"/>
    <property type="evidence" value="ECO:0007669"/>
    <property type="project" value="TreeGrafter"/>
</dbReference>
<dbReference type="Proteomes" id="UP000584931">
    <property type="component" value="Unassembled WGS sequence"/>
</dbReference>
<keyword evidence="8" id="KW-0764">Sulfate transport</keyword>
<reference evidence="12" key="1">
    <citation type="submission" date="2016-08" db="EMBL/GenBank/DDBJ databases">
        <authorList>
            <person name="Seilhamer J.J."/>
        </authorList>
    </citation>
    <scope>NUCLEOTIDE SEQUENCE [LARGE SCALE GENOMIC DNA]</scope>
    <source>
        <strain evidence="12">UTMC102</strain>
    </source>
</reference>
<accession>A0A7Y9XDG5</accession>
<dbReference type="RefSeq" id="WP_077688913.1">
    <property type="nucleotide sequence ID" value="NZ_JACCHL010000001.1"/>
</dbReference>
<name>A0A1V3BVY4_9ACTN</name>
<evidence type="ECO:0000256" key="4">
    <source>
        <dbReference type="ARBA" id="ARBA00022519"/>
    </source>
</evidence>
<keyword evidence="9 10" id="KW-0472">Membrane</keyword>
<accession>A0A1V3BVY4</accession>
<dbReference type="EMBL" id="JACCHL010000001">
    <property type="protein sequence ID" value="NYH53648.1"/>
    <property type="molecule type" value="Genomic_DNA"/>
</dbReference>
<proteinExistence type="predicted"/>
<dbReference type="STRING" id="501010.NOSIN_00935"/>
<evidence type="ECO:0000256" key="3">
    <source>
        <dbReference type="ARBA" id="ARBA00022475"/>
    </source>
</evidence>
<reference evidence="13" key="2">
    <citation type="submission" date="2016-08" db="EMBL/GenBank/DDBJ databases">
        <authorList>
            <person name="Tokovenko B."/>
            <person name="Kalinowski J."/>
        </authorList>
    </citation>
    <scope>NUCLEOTIDE SEQUENCE [LARGE SCALE GENOMIC DNA]</scope>
    <source>
        <strain evidence="13">UTMC102</strain>
    </source>
</reference>